<dbReference type="EMBL" id="AZBU02000009">
    <property type="protein sequence ID" value="TKR65217.1"/>
    <property type="molecule type" value="Genomic_DNA"/>
</dbReference>
<dbReference type="GO" id="GO:0006888">
    <property type="term" value="P:endoplasmic reticulum to Golgi vesicle-mediated transport"/>
    <property type="evidence" value="ECO:0007669"/>
    <property type="project" value="InterPro"/>
</dbReference>
<keyword evidence="5" id="KW-1185">Reference proteome</keyword>
<dbReference type="AlphaFoldDB" id="A0A4U5M8D6"/>
<reference evidence="4 5" key="2">
    <citation type="journal article" date="2019" name="G3 (Bethesda)">
        <title>Hybrid Assembly of the Genome of the Entomopathogenic Nematode Steinernema carpocapsae Identifies the X-Chromosome.</title>
        <authorList>
            <person name="Serra L."/>
            <person name="Macchietto M."/>
            <person name="Macias-Munoz A."/>
            <person name="McGill C.J."/>
            <person name="Rodriguez I.M."/>
            <person name="Rodriguez B."/>
            <person name="Murad R."/>
            <person name="Mortazavi A."/>
        </authorList>
    </citation>
    <scope>NUCLEOTIDE SEQUENCE [LARGE SCALE GENOMIC DNA]</scope>
    <source>
        <strain evidence="4 5">ALL</strain>
    </source>
</reference>
<dbReference type="STRING" id="34508.A0A4U5M8D6"/>
<dbReference type="Pfam" id="PF04628">
    <property type="entry name" value="Sedlin_N"/>
    <property type="match status" value="1"/>
</dbReference>
<dbReference type="SUPFAM" id="SSF64356">
    <property type="entry name" value="SNARE-like"/>
    <property type="match status" value="1"/>
</dbReference>
<sequence length="120" mass="13429">MAFQGSPLYFKVSDKDKENALVLETFLDCSLDIVEERIEQKKIPELYLGPLINDYNYKSFGFITNTNVKFLLVTDIFNTSLADQDIRAVPALSYIASAPCLTSWAPKRPCLSCVADGRAL</sequence>
<gene>
    <name evidence="4" type="ORF">L596_025648</name>
</gene>
<protein>
    <submittedName>
        <fullName evidence="4">Uncharacterized protein</fullName>
    </submittedName>
</protein>
<evidence type="ECO:0000313" key="5">
    <source>
        <dbReference type="Proteomes" id="UP000298663"/>
    </source>
</evidence>
<comment type="caution">
    <text evidence="4">The sequence shown here is derived from an EMBL/GenBank/DDBJ whole genome shotgun (WGS) entry which is preliminary data.</text>
</comment>
<evidence type="ECO:0000256" key="2">
    <source>
        <dbReference type="ARBA" id="ARBA00006626"/>
    </source>
</evidence>
<dbReference type="OrthoDB" id="10258445at2759"/>
<organism evidence="4 5">
    <name type="scientific">Steinernema carpocapsae</name>
    <name type="common">Entomopathogenic nematode</name>
    <dbReference type="NCBI Taxonomy" id="34508"/>
    <lineage>
        <taxon>Eukaryota</taxon>
        <taxon>Metazoa</taxon>
        <taxon>Ecdysozoa</taxon>
        <taxon>Nematoda</taxon>
        <taxon>Chromadorea</taxon>
        <taxon>Rhabditida</taxon>
        <taxon>Tylenchina</taxon>
        <taxon>Panagrolaimomorpha</taxon>
        <taxon>Strongyloidoidea</taxon>
        <taxon>Steinernematidae</taxon>
        <taxon>Steinernema</taxon>
    </lineage>
</organism>
<comment type="similarity">
    <text evidence="2">Belongs to the TRAPP small subunits family. Sedlin subfamily.</text>
</comment>
<dbReference type="Gene3D" id="3.30.450.70">
    <property type="match status" value="1"/>
</dbReference>
<name>A0A4U5M8D6_STECR</name>
<evidence type="ECO:0000256" key="1">
    <source>
        <dbReference type="ARBA" id="ARBA00004556"/>
    </source>
</evidence>
<evidence type="ECO:0000313" key="4">
    <source>
        <dbReference type="EMBL" id="TKR65217.1"/>
    </source>
</evidence>
<dbReference type="InterPro" id="IPR011012">
    <property type="entry name" value="Longin-like_dom_sf"/>
</dbReference>
<dbReference type="GO" id="GO:0048471">
    <property type="term" value="C:perinuclear region of cytoplasm"/>
    <property type="evidence" value="ECO:0007669"/>
    <property type="project" value="UniProtKB-SubCell"/>
</dbReference>
<keyword evidence="3" id="KW-0813">Transport</keyword>
<reference evidence="4 5" key="1">
    <citation type="journal article" date="2015" name="Genome Biol.">
        <title>Comparative genomics of Steinernema reveals deeply conserved gene regulatory networks.</title>
        <authorList>
            <person name="Dillman A.R."/>
            <person name="Macchietto M."/>
            <person name="Porter C.F."/>
            <person name="Rogers A."/>
            <person name="Williams B."/>
            <person name="Antoshechkin I."/>
            <person name="Lee M.M."/>
            <person name="Goodwin Z."/>
            <person name="Lu X."/>
            <person name="Lewis E.E."/>
            <person name="Goodrich-Blair H."/>
            <person name="Stock S.P."/>
            <person name="Adams B.J."/>
            <person name="Sternberg P.W."/>
            <person name="Mortazavi A."/>
        </authorList>
    </citation>
    <scope>NUCLEOTIDE SEQUENCE [LARGE SCALE GENOMIC DNA]</scope>
    <source>
        <strain evidence="4 5">ALL</strain>
    </source>
</reference>
<proteinExistence type="inferred from homology"/>
<dbReference type="InterPro" id="IPR006722">
    <property type="entry name" value="Sedlin"/>
</dbReference>
<dbReference type="Proteomes" id="UP000298663">
    <property type="component" value="Unassembled WGS sequence"/>
</dbReference>
<comment type="subcellular location">
    <subcellularLocation>
        <location evidence="1">Cytoplasm</location>
        <location evidence="1">Perinuclear region</location>
    </subcellularLocation>
</comment>
<keyword evidence="3" id="KW-0931">ER-Golgi transport</keyword>
<accession>A0A4U5M8D6</accession>
<evidence type="ECO:0000256" key="3">
    <source>
        <dbReference type="ARBA" id="ARBA00022892"/>
    </source>
</evidence>